<organism evidence="3">
    <name type="scientific">Sinomonas puerhi</name>
    <dbReference type="NCBI Taxonomy" id="3238584"/>
    <lineage>
        <taxon>Bacteria</taxon>
        <taxon>Bacillati</taxon>
        <taxon>Actinomycetota</taxon>
        <taxon>Actinomycetes</taxon>
        <taxon>Micrococcales</taxon>
        <taxon>Micrococcaceae</taxon>
        <taxon>Sinomonas</taxon>
    </lineage>
</organism>
<protein>
    <submittedName>
        <fullName evidence="3">Sugar phosphate isomerase/epimerase family protein</fullName>
    </submittedName>
</protein>
<keyword evidence="3" id="KW-0413">Isomerase</keyword>
<dbReference type="RefSeq" id="WP_369045830.1">
    <property type="nucleotide sequence ID" value="NZ_CP163302.1"/>
</dbReference>
<dbReference type="GO" id="GO:0016853">
    <property type="term" value="F:isomerase activity"/>
    <property type="evidence" value="ECO:0007669"/>
    <property type="project" value="UniProtKB-KW"/>
</dbReference>
<dbReference type="InterPro" id="IPR036237">
    <property type="entry name" value="Xyl_isomerase-like_sf"/>
</dbReference>
<dbReference type="SUPFAM" id="SSF51658">
    <property type="entry name" value="Xylose isomerase-like"/>
    <property type="match status" value="1"/>
</dbReference>
<evidence type="ECO:0000313" key="3">
    <source>
        <dbReference type="EMBL" id="XDP45269.1"/>
    </source>
</evidence>
<reference evidence="3" key="1">
    <citation type="submission" date="2024-07" db="EMBL/GenBank/DDBJ databases">
        <authorList>
            <person name="fu j."/>
        </authorList>
    </citation>
    <scope>NUCLEOTIDE SEQUENCE</scope>
    <source>
        <strain evidence="3">P10A9</strain>
    </source>
</reference>
<evidence type="ECO:0000259" key="2">
    <source>
        <dbReference type="Pfam" id="PF01261"/>
    </source>
</evidence>
<accession>A0AB39L4J6</accession>
<dbReference type="InterPro" id="IPR013022">
    <property type="entry name" value="Xyl_isomerase-like_TIM-brl"/>
</dbReference>
<dbReference type="Gene3D" id="3.20.20.150">
    <property type="entry name" value="Divalent-metal-dependent TIM barrel enzymes"/>
    <property type="match status" value="1"/>
</dbReference>
<gene>
    <name evidence="3" type="ORF">AB5L97_18725</name>
</gene>
<dbReference type="PANTHER" id="PTHR12110:SF48">
    <property type="entry name" value="BLL3656 PROTEIN"/>
    <property type="match status" value="1"/>
</dbReference>
<dbReference type="EMBL" id="CP163302">
    <property type="protein sequence ID" value="XDP45269.1"/>
    <property type="molecule type" value="Genomic_DNA"/>
</dbReference>
<name>A0AB39L4J6_9MICC</name>
<dbReference type="AlphaFoldDB" id="A0AB39L4J6"/>
<sequence length="306" mass="31892">MTASPQPSVAKREVGLAQLSLLDTAPPDLVLIAAEAGFDFIGARVRPVTRTERKYDLSPGSPMLAETLANVRSTGVRVLDTEFLLIDGTNGAGAPASPDAARGRADGQRDAWLPMLEAARALGAETLTVAAADPDPVRFAETLALLAEDGREFGITPTLEPISYQRINSLASAAAAARAAGARVVVDTLHFRRFGGALEELAAMADLVPMLQLCDAPAARPADREGLIHESRAARLAPGEGGLNLAEIVAALPSGTPVSVEAPSPADVVRLGELGWARHLKRAADRVLEEAHTLIPSSAESNGATR</sequence>
<dbReference type="Pfam" id="PF01261">
    <property type="entry name" value="AP_endonuc_2"/>
    <property type="match status" value="1"/>
</dbReference>
<evidence type="ECO:0000256" key="1">
    <source>
        <dbReference type="ARBA" id="ARBA00023277"/>
    </source>
</evidence>
<dbReference type="PANTHER" id="PTHR12110">
    <property type="entry name" value="HYDROXYPYRUVATE ISOMERASE"/>
    <property type="match status" value="1"/>
</dbReference>
<proteinExistence type="predicted"/>
<feature type="domain" description="Xylose isomerase-like TIM barrel" evidence="2">
    <location>
        <begin position="32"/>
        <end position="266"/>
    </location>
</feature>
<dbReference type="KEGG" id="spue:AB5L97_18725"/>
<keyword evidence="1" id="KW-0119">Carbohydrate metabolism</keyword>
<dbReference type="InterPro" id="IPR050312">
    <property type="entry name" value="IolE/XylAMocC-like"/>
</dbReference>